<feature type="domain" description="Endonuclease/exonuclease/phosphatase" evidence="1">
    <location>
        <begin position="16"/>
        <end position="326"/>
    </location>
</feature>
<dbReference type="EMBL" id="JAPDUS010000012">
    <property type="protein sequence ID" value="MCW4093543.1"/>
    <property type="molecule type" value="Genomic_DNA"/>
</dbReference>
<dbReference type="Pfam" id="PF19580">
    <property type="entry name" value="Exo_endo_phos_3"/>
    <property type="match status" value="1"/>
</dbReference>
<sequence>MFFTLILSSFLTFVELNCENLFNTRHDSLKNDYEFLPQSSYKWTPYRYWRKLANLSKTIVALGYEDLSLVGTASPDNLSRPSEKSWHVPDFVALCEVENDSVLFDLTRRSALRGVNYDYVMTDSPDERGIDVALLYQPSSFALIQFRSIRIKPLPDTRPTRDILYASGRIMNDDTLHVFVLHAPSRRGGEQVSRPYRLQVASQLVSAVDSIYALNDSARIIVAGDFNDYSDSPALRYLYQHHLINISVGAKGSHGAKATYRWHGDWRSLDQILFSPSLSRLKMSCQIGDLPFLLEDDEKYGGKKPFRTYLGPRYLGGYSDHLPLVAKFKIEGGYEKKNRYAQIFTEHTCLYISEIFSLLPDYP</sequence>
<keyword evidence="2" id="KW-0255">Endonuclease</keyword>
<dbReference type="SUPFAM" id="SSF56219">
    <property type="entry name" value="DNase I-like"/>
    <property type="match status" value="1"/>
</dbReference>
<evidence type="ECO:0000313" key="3">
    <source>
        <dbReference type="Proteomes" id="UP001209074"/>
    </source>
</evidence>
<evidence type="ECO:0000313" key="2">
    <source>
        <dbReference type="EMBL" id="MCW4093543.1"/>
    </source>
</evidence>
<gene>
    <name evidence="2" type="ORF">ONT05_08225</name>
</gene>
<organism evidence="2 3">
    <name type="scientific">Segatella copri</name>
    <dbReference type="NCBI Taxonomy" id="165179"/>
    <lineage>
        <taxon>Bacteria</taxon>
        <taxon>Pseudomonadati</taxon>
        <taxon>Bacteroidota</taxon>
        <taxon>Bacteroidia</taxon>
        <taxon>Bacteroidales</taxon>
        <taxon>Prevotellaceae</taxon>
        <taxon>Segatella</taxon>
    </lineage>
</organism>
<proteinExistence type="predicted"/>
<name>A0AAW5TXN9_9BACT</name>
<dbReference type="GO" id="GO:0004519">
    <property type="term" value="F:endonuclease activity"/>
    <property type="evidence" value="ECO:0007669"/>
    <property type="project" value="UniProtKB-KW"/>
</dbReference>
<dbReference type="PANTHER" id="PTHR42834">
    <property type="entry name" value="ENDONUCLEASE/EXONUCLEASE/PHOSPHATASE FAMILY PROTEIN (AFU_ORTHOLOGUE AFUA_3G09210)"/>
    <property type="match status" value="1"/>
</dbReference>
<dbReference type="PANTHER" id="PTHR42834:SF1">
    <property type="entry name" value="ENDONUCLEASE_EXONUCLEASE_PHOSPHATASE FAMILY PROTEIN (AFU_ORTHOLOGUE AFUA_3G09210)"/>
    <property type="match status" value="1"/>
</dbReference>
<protein>
    <submittedName>
        <fullName evidence="2">Endonuclease</fullName>
    </submittedName>
</protein>
<keyword evidence="2" id="KW-0378">Hydrolase</keyword>
<dbReference type="InterPro" id="IPR036691">
    <property type="entry name" value="Endo/exonu/phosph_ase_sf"/>
</dbReference>
<reference evidence="2" key="1">
    <citation type="submission" date="2022-11" db="EMBL/GenBank/DDBJ databases">
        <title>Genomic repertoires linked with pathogenic potency of arthritogenic Prevotella copri isolated from the gut of rheumatoid arthritis patients.</title>
        <authorList>
            <person name="Nii T."/>
            <person name="Maeda Y."/>
            <person name="Motooka D."/>
            <person name="Naito M."/>
            <person name="Matsumoto Y."/>
            <person name="Ogawa T."/>
            <person name="Oguro-Igashira E."/>
            <person name="Kishikawa T."/>
            <person name="Yamashita M."/>
            <person name="Koizumi S."/>
            <person name="Kurakawa T."/>
            <person name="Okumura R."/>
            <person name="Kayama H."/>
            <person name="Murakami M."/>
            <person name="Sakaguchi T."/>
            <person name="Das B."/>
            <person name="Nakamura S."/>
            <person name="Okada Y."/>
            <person name="Kumanogoh A."/>
            <person name="Takeda K."/>
        </authorList>
    </citation>
    <scope>NUCLEOTIDE SEQUENCE</scope>
    <source>
        <strain evidence="2">N016-13</strain>
    </source>
</reference>
<evidence type="ECO:0000259" key="1">
    <source>
        <dbReference type="Pfam" id="PF19580"/>
    </source>
</evidence>
<keyword evidence="2" id="KW-0540">Nuclease</keyword>
<dbReference type="RefSeq" id="WP_264959526.1">
    <property type="nucleotide sequence ID" value="NZ_JAPDUQ010000001.1"/>
</dbReference>
<dbReference type="Proteomes" id="UP001209074">
    <property type="component" value="Unassembled WGS sequence"/>
</dbReference>
<dbReference type="InterPro" id="IPR005135">
    <property type="entry name" value="Endo/exonuclease/phosphatase"/>
</dbReference>
<dbReference type="AlphaFoldDB" id="A0AAW5TXN9"/>
<dbReference type="Gene3D" id="3.60.10.10">
    <property type="entry name" value="Endonuclease/exonuclease/phosphatase"/>
    <property type="match status" value="1"/>
</dbReference>
<accession>A0AAW5TXN9</accession>
<comment type="caution">
    <text evidence="2">The sequence shown here is derived from an EMBL/GenBank/DDBJ whole genome shotgun (WGS) entry which is preliminary data.</text>
</comment>